<dbReference type="EMBL" id="GL377302">
    <property type="protein sequence ID" value="EFJ01944.1"/>
    <property type="molecule type" value="Genomic_DNA"/>
</dbReference>
<dbReference type="AlphaFoldDB" id="D8PKG9"/>
<feature type="region of interest" description="Disordered" evidence="1">
    <location>
        <begin position="773"/>
        <end position="801"/>
    </location>
</feature>
<organism evidence="3">
    <name type="scientific">Schizophyllum commune (strain H4-8 / FGSC 9210)</name>
    <name type="common">Split gill fungus</name>
    <dbReference type="NCBI Taxonomy" id="578458"/>
    <lineage>
        <taxon>Eukaryota</taxon>
        <taxon>Fungi</taxon>
        <taxon>Dikarya</taxon>
        <taxon>Basidiomycota</taxon>
        <taxon>Agaricomycotina</taxon>
        <taxon>Agaricomycetes</taxon>
        <taxon>Agaricomycetidae</taxon>
        <taxon>Agaricales</taxon>
        <taxon>Schizophyllaceae</taxon>
        <taxon>Schizophyllum</taxon>
    </lineage>
</organism>
<dbReference type="eggNOG" id="ENOG502SYB6">
    <property type="taxonomic scope" value="Eukaryota"/>
</dbReference>
<dbReference type="InParanoid" id="D8PKG9"/>
<dbReference type="KEGG" id="scm:SCHCO_02688161"/>
<accession>D8PKG9</accession>
<name>D8PKG9_SCHCM</name>
<protein>
    <submittedName>
        <fullName evidence="2">Uncharacterized protein</fullName>
    </submittedName>
</protein>
<evidence type="ECO:0000313" key="3">
    <source>
        <dbReference type="Proteomes" id="UP000007431"/>
    </source>
</evidence>
<keyword evidence="3" id="KW-1185">Reference proteome</keyword>
<dbReference type="VEuPathDB" id="FungiDB:SCHCODRAFT_02688161"/>
<sequence>MLENAHSKNDYTSLFHPNAVFPVSSQSYNPTDSDSAVNSQIDGILQRIRPPLLEVVRGSRTLDTWSPRCDDNEHLDHVASLKIPRCDRHEQPLLVLHDLGHLIPSETLERNLESVFRKDENTFFVNASGSGKTRLLYEGLCRHWGLYFAARLDSSGLGSKHVGAVVANGLVFSDVVKLPHPSMPSYPSTLHHNFDFIIRRYKDVLLAQVLVFKAFLDLADPCLTDEHKQRWLYCQLQPSALLARDPFHAISHFLLKASDAYVDHHLQAVLKDIHHRLGADVPLFAVLDEAQSLGHNDSVANIPYGFPSDDSRPYMQRLLTAWRGRPGLSLIITGTCLPRDIFHDDPVEMVYGRYRWTSATGGFDAVGSNRQYILRYLPPLFLQEASGKRLLRRLGTWLRGRHRFTTSFIGQYLRHGLSQPHQLLNDYIRNATGYSPRDADDLTESEGDRFGQAWRLLRPISFWAMRDWLVRSTLHHALFRVFVDSSASHQYDAEYVRLVTEGYGRFVDHDASQVVIDEPFMLVSCALWFKNNNVDFFNIDYLRMRSEPMPHASELRCLRLAFVLSRHLERKPPLRQLFDIKGTPPSWADARAISLLLQHRTARGVVSARVYSCEKEVAGSTSSLTTVACTDAEIERWLDHANPSSPFCILRLSEECVLLFALKLHGNEHVWVALDGRQGEPLTADEVNRALARMDPTTSLEEDQLDKLRRLPKPCRRAGDPPIFFAFASGLPDLPQDTLDRAVASVDVAQLCESTGITARQALQATVRFTLSRAAEPTESSTAKRPRAIEPDAGPCTRARKRRATELGVLGSERILRQSTVQQRRRRRSRG</sequence>
<dbReference type="Proteomes" id="UP000007431">
    <property type="component" value="Unassembled WGS sequence"/>
</dbReference>
<dbReference type="RefSeq" id="XP_003036846.1">
    <property type="nucleotide sequence ID" value="XM_003036800.1"/>
</dbReference>
<dbReference type="GeneID" id="9588555"/>
<evidence type="ECO:0000313" key="2">
    <source>
        <dbReference type="EMBL" id="EFJ01944.1"/>
    </source>
</evidence>
<reference evidence="2 3" key="1">
    <citation type="journal article" date="2010" name="Nat. Biotechnol.">
        <title>Genome sequence of the model mushroom Schizophyllum commune.</title>
        <authorList>
            <person name="Ohm R.A."/>
            <person name="de Jong J.F."/>
            <person name="Lugones L.G."/>
            <person name="Aerts A."/>
            <person name="Kothe E."/>
            <person name="Stajich J.E."/>
            <person name="de Vries R.P."/>
            <person name="Record E."/>
            <person name="Levasseur A."/>
            <person name="Baker S.E."/>
            <person name="Bartholomew K.A."/>
            <person name="Coutinho P.M."/>
            <person name="Erdmann S."/>
            <person name="Fowler T.J."/>
            <person name="Gathman A.C."/>
            <person name="Lombard V."/>
            <person name="Henrissat B."/>
            <person name="Knabe N."/>
            <person name="Kuees U."/>
            <person name="Lilly W.W."/>
            <person name="Lindquist E."/>
            <person name="Lucas S."/>
            <person name="Magnuson J.K."/>
            <person name="Piumi F."/>
            <person name="Raudaskoski M."/>
            <person name="Salamov A."/>
            <person name="Schmutz J."/>
            <person name="Schwarze F.W.M.R."/>
            <person name="vanKuyk P.A."/>
            <person name="Horton J.S."/>
            <person name="Grigoriev I.V."/>
            <person name="Woesten H.A.B."/>
        </authorList>
    </citation>
    <scope>NUCLEOTIDE SEQUENCE [LARGE SCALE GENOMIC DNA]</scope>
    <source>
        <strain evidence="3">H4-8 / FGSC 9210</strain>
    </source>
</reference>
<dbReference type="OMA" id="YCLLAGH"/>
<dbReference type="OrthoDB" id="2393824at2759"/>
<proteinExistence type="predicted"/>
<feature type="non-terminal residue" evidence="2">
    <location>
        <position position="831"/>
    </location>
</feature>
<evidence type="ECO:0000256" key="1">
    <source>
        <dbReference type="SAM" id="MobiDB-lite"/>
    </source>
</evidence>
<gene>
    <name evidence="2" type="ORF">SCHCODRAFT_103152</name>
</gene>
<dbReference type="HOGENOM" id="CLU_010693_2_0_1"/>